<organism evidence="1 2">
    <name type="scientific">Coprinellus micaceus</name>
    <name type="common">Glistening ink-cap mushroom</name>
    <name type="synonym">Coprinus micaceus</name>
    <dbReference type="NCBI Taxonomy" id="71717"/>
    <lineage>
        <taxon>Eukaryota</taxon>
        <taxon>Fungi</taxon>
        <taxon>Dikarya</taxon>
        <taxon>Basidiomycota</taxon>
        <taxon>Agaricomycotina</taxon>
        <taxon>Agaricomycetes</taxon>
        <taxon>Agaricomycetidae</taxon>
        <taxon>Agaricales</taxon>
        <taxon>Agaricineae</taxon>
        <taxon>Psathyrellaceae</taxon>
        <taxon>Coprinellus</taxon>
    </lineage>
</organism>
<evidence type="ECO:0000313" key="1">
    <source>
        <dbReference type="EMBL" id="TEB33325.1"/>
    </source>
</evidence>
<gene>
    <name evidence="1" type="ORF">FA13DRAFT_1618123</name>
</gene>
<keyword evidence="2" id="KW-1185">Reference proteome</keyword>
<comment type="caution">
    <text evidence="1">The sequence shown here is derived from an EMBL/GenBank/DDBJ whole genome shotgun (WGS) entry which is preliminary data.</text>
</comment>
<dbReference type="InterPro" id="IPR019129">
    <property type="entry name" value="Folate-sensitive_fs_Fra10Ac1"/>
</dbReference>
<proteinExistence type="predicted"/>
<dbReference type="STRING" id="71717.A0A4Y7TGM3"/>
<sequence length="143" mass="16465">GITEFEILKARHKFLREDGDEDETPSAGTSNWDDQLAKKYYDSLYREFAICDLKHFKTGNFSLRWRTEDEVLGGTGETTCGNSRCEFHHGSSQYRDVSPPPLTTLELPFGYDEHGERKSALVKVVLCPGCVRKLMWKRTKEKE</sequence>
<protein>
    <recommendedName>
        <fullName evidence="3">Protein FRA10AC1</fullName>
    </recommendedName>
</protein>
<dbReference type="Pfam" id="PF09725">
    <property type="entry name" value="Fra10Ac1"/>
    <property type="match status" value="1"/>
</dbReference>
<dbReference type="OrthoDB" id="197967at2759"/>
<dbReference type="EMBL" id="QPFP01000012">
    <property type="protein sequence ID" value="TEB33325.1"/>
    <property type="molecule type" value="Genomic_DNA"/>
</dbReference>
<feature type="non-terminal residue" evidence="1">
    <location>
        <position position="1"/>
    </location>
</feature>
<reference evidence="1 2" key="1">
    <citation type="journal article" date="2019" name="Nat. Ecol. Evol.">
        <title>Megaphylogeny resolves global patterns of mushroom evolution.</title>
        <authorList>
            <person name="Varga T."/>
            <person name="Krizsan K."/>
            <person name="Foldi C."/>
            <person name="Dima B."/>
            <person name="Sanchez-Garcia M."/>
            <person name="Sanchez-Ramirez S."/>
            <person name="Szollosi G.J."/>
            <person name="Szarkandi J.G."/>
            <person name="Papp V."/>
            <person name="Albert L."/>
            <person name="Andreopoulos W."/>
            <person name="Angelini C."/>
            <person name="Antonin V."/>
            <person name="Barry K.W."/>
            <person name="Bougher N.L."/>
            <person name="Buchanan P."/>
            <person name="Buyck B."/>
            <person name="Bense V."/>
            <person name="Catcheside P."/>
            <person name="Chovatia M."/>
            <person name="Cooper J."/>
            <person name="Damon W."/>
            <person name="Desjardin D."/>
            <person name="Finy P."/>
            <person name="Geml J."/>
            <person name="Haridas S."/>
            <person name="Hughes K."/>
            <person name="Justo A."/>
            <person name="Karasinski D."/>
            <person name="Kautmanova I."/>
            <person name="Kiss B."/>
            <person name="Kocsube S."/>
            <person name="Kotiranta H."/>
            <person name="LaButti K.M."/>
            <person name="Lechner B.E."/>
            <person name="Liimatainen K."/>
            <person name="Lipzen A."/>
            <person name="Lukacs Z."/>
            <person name="Mihaltcheva S."/>
            <person name="Morgado L.N."/>
            <person name="Niskanen T."/>
            <person name="Noordeloos M.E."/>
            <person name="Ohm R.A."/>
            <person name="Ortiz-Santana B."/>
            <person name="Ovrebo C."/>
            <person name="Racz N."/>
            <person name="Riley R."/>
            <person name="Savchenko A."/>
            <person name="Shiryaev A."/>
            <person name="Soop K."/>
            <person name="Spirin V."/>
            <person name="Szebenyi C."/>
            <person name="Tomsovsky M."/>
            <person name="Tulloss R.E."/>
            <person name="Uehling J."/>
            <person name="Grigoriev I.V."/>
            <person name="Vagvolgyi C."/>
            <person name="Papp T."/>
            <person name="Martin F.M."/>
            <person name="Miettinen O."/>
            <person name="Hibbett D.S."/>
            <person name="Nagy L.G."/>
        </authorList>
    </citation>
    <scope>NUCLEOTIDE SEQUENCE [LARGE SCALE GENOMIC DNA]</scope>
    <source>
        <strain evidence="1 2">FP101781</strain>
    </source>
</reference>
<dbReference type="Proteomes" id="UP000298030">
    <property type="component" value="Unassembled WGS sequence"/>
</dbReference>
<evidence type="ECO:0008006" key="3">
    <source>
        <dbReference type="Google" id="ProtNLM"/>
    </source>
</evidence>
<evidence type="ECO:0000313" key="2">
    <source>
        <dbReference type="Proteomes" id="UP000298030"/>
    </source>
</evidence>
<accession>A0A4Y7TGM3</accession>
<name>A0A4Y7TGM3_COPMI</name>
<feature type="non-terminal residue" evidence="1">
    <location>
        <position position="143"/>
    </location>
</feature>
<dbReference type="AlphaFoldDB" id="A0A4Y7TGM3"/>